<dbReference type="EMBL" id="FONH01000003">
    <property type="protein sequence ID" value="SFE62764.1"/>
    <property type="molecule type" value="Genomic_DNA"/>
</dbReference>
<dbReference type="InterPro" id="IPR025737">
    <property type="entry name" value="FApF"/>
</dbReference>
<accession>A0A1I2C3A1</accession>
<organism evidence="1 2">
    <name type="scientific">Dyella marensis</name>
    <dbReference type="NCBI Taxonomy" id="500610"/>
    <lineage>
        <taxon>Bacteria</taxon>
        <taxon>Pseudomonadati</taxon>
        <taxon>Pseudomonadota</taxon>
        <taxon>Gammaproteobacteria</taxon>
        <taxon>Lysobacterales</taxon>
        <taxon>Rhodanobacteraceae</taxon>
        <taxon>Dyella</taxon>
    </lineage>
</organism>
<gene>
    <name evidence="1" type="ORF">SAMN02799615_01346</name>
</gene>
<dbReference type="Pfam" id="PF13557">
    <property type="entry name" value="Phenol_MetA_deg"/>
    <property type="match status" value="1"/>
</dbReference>
<keyword evidence="2" id="KW-1185">Reference proteome</keyword>
<proteinExistence type="predicted"/>
<protein>
    <submittedName>
        <fullName evidence="1">Putative MetA-pathway of phenol degradation</fullName>
    </submittedName>
</protein>
<name>A0A1I2C3A1_9GAMM</name>
<dbReference type="AlphaFoldDB" id="A0A1I2C3A1"/>
<evidence type="ECO:0000313" key="1">
    <source>
        <dbReference type="EMBL" id="SFE62764.1"/>
    </source>
</evidence>
<evidence type="ECO:0000313" key="2">
    <source>
        <dbReference type="Proteomes" id="UP000199477"/>
    </source>
</evidence>
<dbReference type="Proteomes" id="UP000199477">
    <property type="component" value="Unassembled WGS sequence"/>
</dbReference>
<reference evidence="2" key="1">
    <citation type="submission" date="2016-10" db="EMBL/GenBank/DDBJ databases">
        <authorList>
            <person name="Varghese N."/>
            <person name="Submissions S."/>
        </authorList>
    </citation>
    <scope>NUCLEOTIDE SEQUENCE [LARGE SCALE GENOMIC DNA]</scope>
    <source>
        <strain evidence="2">UNC178MFTsu3.1</strain>
    </source>
</reference>
<sequence>MAQDAGVPIRQSRDDAWWTGPMLANGAETLPQGHMLIEPYIYDVTTPGVDAFGSRAYVLYGLTDRLTVGAIPIIGYNRVSGAPNSSGIGLGDQILQAQYRLRRFHEGSWLPTVSLMLQETVPTGRYDRLGQRPANGMGGGAYATTLGVNMQSYFWMPNGRILRARLNATTTFAGGARVEGVSTYGTSEDFRGHARAGDNFYVGAALEYSLTTRWVLALDLTYSHNGNTWVRGYDVVPGLEPVRVSKRFGRSDAVGYAPAIEYNWSPNIGLLFGVRVIAGGNNVQRSVTPAIALNYVR</sequence>
<dbReference type="STRING" id="500610.SAMN02799615_01346"/>